<dbReference type="EMBL" id="FUYJ01000009">
    <property type="protein sequence ID" value="SKB05251.1"/>
    <property type="molecule type" value="Genomic_DNA"/>
</dbReference>
<dbReference type="Proteomes" id="UP000190042">
    <property type="component" value="Unassembled WGS sequence"/>
</dbReference>
<keyword evidence="2" id="KW-1185">Reference proteome</keyword>
<gene>
    <name evidence="1" type="ORF">SAMN04244570_3596</name>
</gene>
<evidence type="ECO:0000313" key="2">
    <source>
        <dbReference type="Proteomes" id="UP000190042"/>
    </source>
</evidence>
<dbReference type="AlphaFoldDB" id="A0A1T4YVC6"/>
<sequence>MIRQQVCPEKKRLIRLMNKEMKIIANSPSSEVMQFRLGLLAKFAGELKVVNDRIHWQSCQARRGA</sequence>
<evidence type="ECO:0000313" key="1">
    <source>
        <dbReference type="EMBL" id="SKB05251.1"/>
    </source>
</evidence>
<name>A0A1T4YVC6_9BACL</name>
<dbReference type="RefSeq" id="WP_078818553.1">
    <property type="nucleotide sequence ID" value="NZ_FUYJ01000009.1"/>
</dbReference>
<protein>
    <submittedName>
        <fullName evidence="1">Uncharacterized protein</fullName>
    </submittedName>
</protein>
<organism evidence="1 2">
    <name type="scientific">Sporosarcina newyorkensis</name>
    <dbReference type="NCBI Taxonomy" id="759851"/>
    <lineage>
        <taxon>Bacteria</taxon>
        <taxon>Bacillati</taxon>
        <taxon>Bacillota</taxon>
        <taxon>Bacilli</taxon>
        <taxon>Bacillales</taxon>
        <taxon>Caryophanaceae</taxon>
        <taxon>Sporosarcina</taxon>
    </lineage>
</organism>
<accession>A0A1T4YVC6</accession>
<proteinExistence type="predicted"/>
<reference evidence="2" key="1">
    <citation type="submission" date="2017-02" db="EMBL/GenBank/DDBJ databases">
        <authorList>
            <person name="Varghese N."/>
            <person name="Submissions S."/>
        </authorList>
    </citation>
    <scope>NUCLEOTIDE SEQUENCE [LARGE SCALE GENOMIC DNA]</scope>
    <source>
        <strain evidence="2">DSM 23966</strain>
    </source>
</reference>